<dbReference type="SUPFAM" id="SSF53098">
    <property type="entry name" value="Ribonuclease H-like"/>
    <property type="match status" value="1"/>
</dbReference>
<evidence type="ECO:0000313" key="3">
    <source>
        <dbReference type="EMBL" id="TDL26356.1"/>
    </source>
</evidence>
<name>A0A4Y7QG86_9AGAM</name>
<dbReference type="STRING" id="50990.A0A4Y7QG86"/>
<dbReference type="InterPro" id="IPR012337">
    <property type="entry name" value="RNaseH-like_sf"/>
</dbReference>
<feature type="domain" description="Gfd2/YDR514C-like C-terminal" evidence="2">
    <location>
        <begin position="158"/>
        <end position="350"/>
    </location>
</feature>
<dbReference type="VEuPathDB" id="FungiDB:BD410DRAFT_783391"/>
<dbReference type="GO" id="GO:0005634">
    <property type="term" value="C:nucleus"/>
    <property type="evidence" value="ECO:0007669"/>
    <property type="project" value="TreeGrafter"/>
</dbReference>
<dbReference type="Proteomes" id="UP000294933">
    <property type="component" value="Unassembled WGS sequence"/>
</dbReference>
<evidence type="ECO:0000256" key="1">
    <source>
        <dbReference type="SAM" id="MobiDB-lite"/>
    </source>
</evidence>
<dbReference type="InterPro" id="IPR040151">
    <property type="entry name" value="Gfd2/YDR514C-like"/>
</dbReference>
<reference evidence="3 4" key="1">
    <citation type="submission" date="2018-06" db="EMBL/GenBank/DDBJ databases">
        <title>A transcriptomic atlas of mushroom development highlights an independent origin of complex multicellularity.</title>
        <authorList>
            <consortium name="DOE Joint Genome Institute"/>
            <person name="Krizsan K."/>
            <person name="Almasi E."/>
            <person name="Merenyi Z."/>
            <person name="Sahu N."/>
            <person name="Viragh M."/>
            <person name="Koszo T."/>
            <person name="Mondo S."/>
            <person name="Kiss B."/>
            <person name="Balint B."/>
            <person name="Kues U."/>
            <person name="Barry K."/>
            <person name="Hegedus J.C."/>
            <person name="Henrissat B."/>
            <person name="Johnson J."/>
            <person name="Lipzen A."/>
            <person name="Ohm R."/>
            <person name="Nagy I."/>
            <person name="Pangilinan J."/>
            <person name="Yan J."/>
            <person name="Xiong Y."/>
            <person name="Grigoriev I.V."/>
            <person name="Hibbett D.S."/>
            <person name="Nagy L.G."/>
        </authorList>
    </citation>
    <scope>NUCLEOTIDE SEQUENCE [LARGE SCALE GENOMIC DNA]</scope>
    <source>
        <strain evidence="3 4">SZMC22713</strain>
    </source>
</reference>
<dbReference type="InterPro" id="IPR048519">
    <property type="entry name" value="Gfd2/YDR514C-like_C"/>
</dbReference>
<organism evidence="3 4">
    <name type="scientific">Rickenella mellea</name>
    <dbReference type="NCBI Taxonomy" id="50990"/>
    <lineage>
        <taxon>Eukaryota</taxon>
        <taxon>Fungi</taxon>
        <taxon>Dikarya</taxon>
        <taxon>Basidiomycota</taxon>
        <taxon>Agaricomycotina</taxon>
        <taxon>Agaricomycetes</taxon>
        <taxon>Hymenochaetales</taxon>
        <taxon>Rickenellaceae</taxon>
        <taxon>Rickenella</taxon>
    </lineage>
</organism>
<proteinExistence type="predicted"/>
<dbReference type="PANTHER" id="PTHR28083">
    <property type="entry name" value="GOOD FOR FULL DBP5 ACTIVITY PROTEIN 2"/>
    <property type="match status" value="1"/>
</dbReference>
<dbReference type="PANTHER" id="PTHR28083:SF1">
    <property type="entry name" value="GOOD FOR FULL DBP5 ACTIVITY PROTEIN 2"/>
    <property type="match status" value="1"/>
</dbReference>
<feature type="compositionally biased region" description="Low complexity" evidence="1">
    <location>
        <begin position="473"/>
        <end position="487"/>
    </location>
</feature>
<keyword evidence="4" id="KW-1185">Reference proteome</keyword>
<accession>A0A4Y7QG86</accession>
<feature type="compositionally biased region" description="Low complexity" evidence="1">
    <location>
        <begin position="444"/>
        <end position="453"/>
    </location>
</feature>
<dbReference type="AlphaFoldDB" id="A0A4Y7QG86"/>
<feature type="region of interest" description="Disordered" evidence="1">
    <location>
        <begin position="444"/>
        <end position="530"/>
    </location>
</feature>
<dbReference type="EMBL" id="ML170161">
    <property type="protein sequence ID" value="TDL26356.1"/>
    <property type="molecule type" value="Genomic_DNA"/>
</dbReference>
<sequence length="530" mass="57747">MSSNFTLVDPQGWEWDLQSVYAAYMGHFQYHNIPWYDRTWAPLFESFEKFIEFTWPVIVVTDTWTGRAHIVTKTSSINAFLKMIKTRYGETLPQVESMLRITAFETAQRPLRHVPDWATYKKLHATLPAAALSAYKARVRAGEPQAVQKLWDSKDKAFLAIDFEWSERNAATCLEWGYAAMRCGHLDAAGVWPPVPDKHYRKGHYVVAEYIDKIHNKHFRNFPWEFGDTQVVGKAKFPEIISALISSLASPDSETTANNLVLVAHGINGDLDRLSDLKIKVPNNVLILDTAVFERQLFSTGRRGLMTDANTGKARGHGSTLSLGNMLLSFGVDVQCQLHNAGNDAFLALLGLQLLLDPENTTIPPLRGRSANIAHAHSGMAVAAGVAPNMGFVRVGGMRPVSHSPVGVCITAPAVVAPVPGMVIPIVPDPSRMSYAFAAVGVPSPLGSGSTPSPRERTTSTPGPGGFFEKGSRNSSGSGVANGGAKNSPRKSDPAKLAVQSQTLNGKGGRRSSFNPETMLKKSMDNLAIR</sequence>
<evidence type="ECO:0000259" key="2">
    <source>
        <dbReference type="Pfam" id="PF21762"/>
    </source>
</evidence>
<protein>
    <recommendedName>
        <fullName evidence="2">Gfd2/YDR514C-like C-terminal domain-containing protein</fullName>
    </recommendedName>
</protein>
<evidence type="ECO:0000313" key="4">
    <source>
        <dbReference type="Proteomes" id="UP000294933"/>
    </source>
</evidence>
<gene>
    <name evidence="3" type="ORF">BD410DRAFT_783391</name>
</gene>
<dbReference type="OrthoDB" id="5953249at2759"/>
<dbReference type="Pfam" id="PF21762">
    <property type="entry name" value="DEDDh_C"/>
    <property type="match status" value="1"/>
</dbReference>